<proteinExistence type="predicted"/>
<protein>
    <submittedName>
        <fullName evidence="1">Uncharacterized protein</fullName>
    </submittedName>
</protein>
<evidence type="ECO:0000313" key="2">
    <source>
        <dbReference type="Proteomes" id="UP000287651"/>
    </source>
</evidence>
<comment type="caution">
    <text evidence="1">The sequence shown here is derived from an EMBL/GenBank/DDBJ whole genome shotgun (WGS) entry which is preliminary data.</text>
</comment>
<organism evidence="1 2">
    <name type="scientific">Ensete ventricosum</name>
    <name type="common">Abyssinian banana</name>
    <name type="synonym">Musa ensete</name>
    <dbReference type="NCBI Taxonomy" id="4639"/>
    <lineage>
        <taxon>Eukaryota</taxon>
        <taxon>Viridiplantae</taxon>
        <taxon>Streptophyta</taxon>
        <taxon>Embryophyta</taxon>
        <taxon>Tracheophyta</taxon>
        <taxon>Spermatophyta</taxon>
        <taxon>Magnoliopsida</taxon>
        <taxon>Liliopsida</taxon>
        <taxon>Zingiberales</taxon>
        <taxon>Musaceae</taxon>
        <taxon>Ensete</taxon>
    </lineage>
</organism>
<dbReference type="AlphaFoldDB" id="A0A427AEX1"/>
<reference evidence="1 2" key="1">
    <citation type="journal article" date="2014" name="Agronomy (Basel)">
        <title>A Draft Genome Sequence for Ensete ventricosum, the Drought-Tolerant Tree Against Hunger.</title>
        <authorList>
            <person name="Harrison J."/>
            <person name="Moore K.A."/>
            <person name="Paszkiewicz K."/>
            <person name="Jones T."/>
            <person name="Grant M."/>
            <person name="Ambacheew D."/>
            <person name="Muzemil S."/>
            <person name="Studholme D.J."/>
        </authorList>
    </citation>
    <scope>NUCLEOTIDE SEQUENCE [LARGE SCALE GENOMIC DNA]</scope>
</reference>
<evidence type="ECO:0000313" key="1">
    <source>
        <dbReference type="EMBL" id="RRT74701.1"/>
    </source>
</evidence>
<gene>
    <name evidence="1" type="ORF">B296_00019847</name>
</gene>
<name>A0A427AEX1_ENSVE</name>
<sequence length="122" mass="13976">MVVLKPIIPSYNISFKMDDSGVHHGILRCLVMTEVTFGARNLSRRVSFPSREVLPHAWLRYIIVPKVVQQNFSAKRALSMLLFRAVAELQGRFYDRGLGLEGCLRVVVDGSNWFGRDWWPKG</sequence>
<accession>A0A427AEX1</accession>
<dbReference type="EMBL" id="AMZH03002697">
    <property type="protein sequence ID" value="RRT74701.1"/>
    <property type="molecule type" value="Genomic_DNA"/>
</dbReference>
<dbReference type="Proteomes" id="UP000287651">
    <property type="component" value="Unassembled WGS sequence"/>
</dbReference>